<accession>A0A932CQF3</accession>
<feature type="transmembrane region" description="Helical" evidence="5">
    <location>
        <begin position="304"/>
        <end position="324"/>
    </location>
</feature>
<keyword evidence="4 5" id="KW-0472">Membrane</keyword>
<dbReference type="InterPro" id="IPR020846">
    <property type="entry name" value="MFS_dom"/>
</dbReference>
<evidence type="ECO:0000256" key="5">
    <source>
        <dbReference type="SAM" id="Phobius"/>
    </source>
</evidence>
<feature type="domain" description="Major facilitator superfamily (MFS) profile" evidence="6">
    <location>
        <begin position="30"/>
        <end position="418"/>
    </location>
</feature>
<evidence type="ECO:0000256" key="1">
    <source>
        <dbReference type="ARBA" id="ARBA00004141"/>
    </source>
</evidence>
<evidence type="ECO:0000256" key="3">
    <source>
        <dbReference type="ARBA" id="ARBA00022989"/>
    </source>
</evidence>
<feature type="transmembrane region" description="Helical" evidence="5">
    <location>
        <begin position="237"/>
        <end position="259"/>
    </location>
</feature>
<dbReference type="AlphaFoldDB" id="A0A932CQF3"/>
<evidence type="ECO:0000313" key="7">
    <source>
        <dbReference type="EMBL" id="MBI2877399.1"/>
    </source>
</evidence>
<protein>
    <submittedName>
        <fullName evidence="7">MFS transporter</fullName>
    </submittedName>
</protein>
<keyword evidence="3 5" id="KW-1133">Transmembrane helix</keyword>
<dbReference type="PANTHER" id="PTHR23508">
    <property type="entry name" value="CARBOXYLIC ACID TRANSPORTER PROTEIN HOMOLOG"/>
    <property type="match status" value="1"/>
</dbReference>
<proteinExistence type="predicted"/>
<feature type="transmembrane region" description="Helical" evidence="5">
    <location>
        <begin position="369"/>
        <end position="389"/>
    </location>
</feature>
<comment type="subcellular location">
    <subcellularLocation>
        <location evidence="1">Membrane</location>
        <topology evidence="1">Multi-pass membrane protein</topology>
    </subcellularLocation>
</comment>
<gene>
    <name evidence="7" type="ORF">HYY20_11000</name>
</gene>
<name>A0A932CQF3_UNCTE</name>
<dbReference type="InterPro" id="IPR036259">
    <property type="entry name" value="MFS_trans_sf"/>
</dbReference>
<feature type="transmembrane region" description="Helical" evidence="5">
    <location>
        <begin position="119"/>
        <end position="141"/>
    </location>
</feature>
<feature type="transmembrane region" description="Helical" evidence="5">
    <location>
        <begin position="184"/>
        <end position="203"/>
    </location>
</feature>
<dbReference type="SUPFAM" id="SSF103473">
    <property type="entry name" value="MFS general substrate transporter"/>
    <property type="match status" value="1"/>
</dbReference>
<dbReference type="GO" id="GO:0005886">
    <property type="term" value="C:plasma membrane"/>
    <property type="evidence" value="ECO:0007669"/>
    <property type="project" value="TreeGrafter"/>
</dbReference>
<feature type="transmembrane region" description="Helical" evidence="5">
    <location>
        <begin position="153"/>
        <end position="172"/>
    </location>
</feature>
<evidence type="ECO:0000259" key="6">
    <source>
        <dbReference type="PROSITE" id="PS50850"/>
    </source>
</evidence>
<evidence type="ECO:0000256" key="2">
    <source>
        <dbReference type="ARBA" id="ARBA00022692"/>
    </source>
</evidence>
<evidence type="ECO:0000256" key="4">
    <source>
        <dbReference type="ARBA" id="ARBA00023136"/>
    </source>
</evidence>
<dbReference type="Gene3D" id="1.20.1250.20">
    <property type="entry name" value="MFS general substrate transporter like domains"/>
    <property type="match status" value="2"/>
</dbReference>
<feature type="transmembrane region" description="Helical" evidence="5">
    <location>
        <begin position="66"/>
        <end position="87"/>
    </location>
</feature>
<organism evidence="7 8">
    <name type="scientific">Tectimicrobiota bacterium</name>
    <dbReference type="NCBI Taxonomy" id="2528274"/>
    <lineage>
        <taxon>Bacteria</taxon>
        <taxon>Pseudomonadati</taxon>
        <taxon>Nitrospinota/Tectimicrobiota group</taxon>
        <taxon>Candidatus Tectimicrobiota</taxon>
    </lineage>
</organism>
<sequence>MGEDRRTQDPPAFVALSLEADRLDRYLRFLIAFITITYFFDAYDVLLMNLALPYLGRDFQASPQTLGYAVSVIGLGSMAAFFFIRLADRFGRRPVLLGSIVAYSLLTFLTAFSRGLVDYVAYQFVARALLVSGLGVGTIVLTEELPARYRGLGVGLMLTGGAFGGIVAAALFPHLLETRLGWRMLYLLGVIPVGLVLLFRNKLQETRRWRSSRREDSPQAQGLREMFRAVFQRENRFNLAVVATLVFCATLWYSSVYVFWTYFVVNERGWSPQQVSKTLMVSFVFAMLSHFLAGISLDRLGRRITAYLFFGMGGISAFFCFRAQDPLAISLLYILVIFSSGIFVVCFTVGAELFPTDIRASANAVANNLLGRVGMVIAPSLIGLLASWRGSVGEAVSLVGLAPLFCVAAVYLFVPETRERVLEEIPSMEVGRAERVKE</sequence>
<dbReference type="PROSITE" id="PS50850">
    <property type="entry name" value="MFS"/>
    <property type="match status" value="1"/>
</dbReference>
<feature type="transmembrane region" description="Helical" evidence="5">
    <location>
        <begin position="330"/>
        <end position="349"/>
    </location>
</feature>
<keyword evidence="2 5" id="KW-0812">Transmembrane</keyword>
<evidence type="ECO:0000313" key="8">
    <source>
        <dbReference type="Proteomes" id="UP000769766"/>
    </source>
</evidence>
<feature type="transmembrane region" description="Helical" evidence="5">
    <location>
        <begin position="94"/>
        <end position="113"/>
    </location>
</feature>
<comment type="caution">
    <text evidence="7">The sequence shown here is derived from an EMBL/GenBank/DDBJ whole genome shotgun (WGS) entry which is preliminary data.</text>
</comment>
<dbReference type="InterPro" id="IPR011701">
    <property type="entry name" value="MFS"/>
</dbReference>
<dbReference type="Proteomes" id="UP000769766">
    <property type="component" value="Unassembled WGS sequence"/>
</dbReference>
<dbReference type="PANTHER" id="PTHR23508:SF10">
    <property type="entry name" value="CARBOXYLIC ACID TRANSPORTER PROTEIN HOMOLOG"/>
    <property type="match status" value="1"/>
</dbReference>
<reference evidence="7" key="1">
    <citation type="submission" date="2020-07" db="EMBL/GenBank/DDBJ databases">
        <title>Huge and variable diversity of episymbiotic CPR bacteria and DPANN archaea in groundwater ecosystems.</title>
        <authorList>
            <person name="He C.Y."/>
            <person name="Keren R."/>
            <person name="Whittaker M."/>
            <person name="Farag I.F."/>
            <person name="Doudna J."/>
            <person name="Cate J.H.D."/>
            <person name="Banfield J.F."/>
        </authorList>
    </citation>
    <scope>NUCLEOTIDE SEQUENCE</scope>
    <source>
        <strain evidence="7">NC_groundwater_672_Ag_B-0.1um_62_36</strain>
    </source>
</reference>
<feature type="transmembrane region" description="Helical" evidence="5">
    <location>
        <begin position="395"/>
        <end position="414"/>
    </location>
</feature>
<feature type="transmembrane region" description="Helical" evidence="5">
    <location>
        <begin position="26"/>
        <end position="46"/>
    </location>
</feature>
<dbReference type="Pfam" id="PF07690">
    <property type="entry name" value="MFS_1"/>
    <property type="match status" value="1"/>
</dbReference>
<dbReference type="EMBL" id="JACPRF010000333">
    <property type="protein sequence ID" value="MBI2877399.1"/>
    <property type="molecule type" value="Genomic_DNA"/>
</dbReference>
<dbReference type="GO" id="GO:0046943">
    <property type="term" value="F:carboxylic acid transmembrane transporter activity"/>
    <property type="evidence" value="ECO:0007669"/>
    <property type="project" value="TreeGrafter"/>
</dbReference>
<feature type="transmembrane region" description="Helical" evidence="5">
    <location>
        <begin position="279"/>
        <end position="297"/>
    </location>
</feature>